<proteinExistence type="predicted"/>
<dbReference type="EMBL" id="VTPV01000001">
    <property type="protein sequence ID" value="KAB1232612.1"/>
    <property type="molecule type" value="Genomic_DNA"/>
</dbReference>
<dbReference type="InterPro" id="IPR036866">
    <property type="entry name" value="RibonucZ/Hydroxyglut_hydro"/>
</dbReference>
<dbReference type="Proteomes" id="UP000326384">
    <property type="component" value="Unassembled WGS sequence"/>
</dbReference>
<evidence type="ECO:0008006" key="3">
    <source>
        <dbReference type="Google" id="ProtNLM"/>
    </source>
</evidence>
<evidence type="ECO:0000313" key="1">
    <source>
        <dbReference type="EMBL" id="KAB1232612.1"/>
    </source>
</evidence>
<reference evidence="1 2" key="1">
    <citation type="journal article" date="2019" name="Stand. Genomic Sci.">
        <title>Draft Whole-Genome Sequence of a Novel Chryseobacterium viscerum Strain Isolated from Fresh Water at Dripping Springs, New Mexico.</title>
        <authorList>
            <person name="Kyndt J.A."/>
            <person name="Moore T.C."/>
        </authorList>
    </citation>
    <scope>NUCLEOTIDE SEQUENCE [LARGE SCALE GENOMIC DNA]</scope>
    <source>
        <strain evidence="1 2">DPS</strain>
    </source>
</reference>
<comment type="caution">
    <text evidence="1">The sequence shown here is derived from an EMBL/GenBank/DDBJ whole genome shotgun (WGS) entry which is preliminary data.</text>
</comment>
<dbReference type="Gene3D" id="3.60.15.10">
    <property type="entry name" value="Ribonuclease Z/Hydroxyacylglutathione hydrolase-like"/>
    <property type="match status" value="1"/>
</dbReference>
<dbReference type="InterPro" id="IPR052159">
    <property type="entry name" value="Competence_DNA_uptake"/>
</dbReference>
<organism evidence="1 2">
    <name type="scientific">Chryseobacterium viscerum</name>
    <dbReference type="NCBI Taxonomy" id="1037377"/>
    <lineage>
        <taxon>Bacteria</taxon>
        <taxon>Pseudomonadati</taxon>
        <taxon>Bacteroidota</taxon>
        <taxon>Flavobacteriia</taxon>
        <taxon>Flavobacteriales</taxon>
        <taxon>Weeksellaceae</taxon>
        <taxon>Chryseobacterium group</taxon>
        <taxon>Chryseobacterium</taxon>
    </lineage>
</organism>
<dbReference type="PANTHER" id="PTHR30619">
    <property type="entry name" value="DNA INTERNALIZATION/COMPETENCE PROTEIN COMEC/REC2"/>
    <property type="match status" value="1"/>
</dbReference>
<accession>A0A5N4BW16</accession>
<keyword evidence="2" id="KW-1185">Reference proteome</keyword>
<sequence length="328" mass="37891">MKITFKDVGQGDSILLEWEHLGVRKVGIIDCNKKGKINPVVEHLKTLDYLKEIEFIILSHPHSDHFSGMIELLDYIKSENITVKKFAHTLFILGKDFYSYLKWVEIDTAALADLCQIIEKVSELRESKHIKKMEFVQERWREDLSDNLYLKCLSPSQDEAERYMKIVNGEPEKNKKAASSGANYLSTLFCLVRNDNYFLLTSDAEPTTFERLLEERTHDELLSKSLFLGQMPHHGSSKNYHKPFWEHITKTDERHAIASAGDNAKCKHPHLNVLKSFHSEGYQIHCTNLYHGSKEFLDYLVELSKLSSQLDTFSTLIDSYTAGDKVFQ</sequence>
<name>A0A5N4BW16_9FLAO</name>
<dbReference type="RefSeq" id="WP_152288839.1">
    <property type="nucleotide sequence ID" value="NZ_VTPV01000001.1"/>
</dbReference>
<dbReference type="SUPFAM" id="SSF56281">
    <property type="entry name" value="Metallo-hydrolase/oxidoreductase"/>
    <property type="match status" value="1"/>
</dbReference>
<protein>
    <recommendedName>
        <fullName evidence="3">Metallo-beta-lactamase domain-containing protein</fullName>
    </recommendedName>
</protein>
<gene>
    <name evidence="1" type="ORF">F8D52_02280</name>
</gene>
<evidence type="ECO:0000313" key="2">
    <source>
        <dbReference type="Proteomes" id="UP000326384"/>
    </source>
</evidence>
<dbReference type="PANTHER" id="PTHR30619:SF1">
    <property type="entry name" value="RECOMBINATION PROTEIN 2"/>
    <property type="match status" value="1"/>
</dbReference>